<evidence type="ECO:0000313" key="2">
    <source>
        <dbReference type="Proteomes" id="UP001560573"/>
    </source>
</evidence>
<organism evidence="1 2">
    <name type="scientific">Danxiaibacter flavus</name>
    <dbReference type="NCBI Taxonomy" id="3049108"/>
    <lineage>
        <taxon>Bacteria</taxon>
        <taxon>Pseudomonadati</taxon>
        <taxon>Bacteroidota</taxon>
        <taxon>Chitinophagia</taxon>
        <taxon>Chitinophagales</taxon>
        <taxon>Chitinophagaceae</taxon>
        <taxon>Danxiaibacter</taxon>
    </lineage>
</organism>
<gene>
    <name evidence="1" type="ORF">QTN47_09150</name>
</gene>
<evidence type="ECO:0000313" key="1">
    <source>
        <dbReference type="EMBL" id="MEX6687657.1"/>
    </source>
</evidence>
<sequence length="195" mass="21799">MSHYIDSILRLLKVFKKKMKPENAHGKAHQQATSQITIPQIKLNTMAMYNYGVGGNEVKIDSSEAINEIPSNKTLLVSQLTSKEPLQPDTVAGLKTVDDVFTHFKPSVKVELENTNGEQMSETLSFSNLGDFTPANITRQSTLLNTLNVQQEQYARIMKQLKSNRVLQTLLSNDETKEAIINAIKQGLTELEPVK</sequence>
<dbReference type="InterPro" id="IPR008312">
    <property type="entry name" value="T6SS_TssB1"/>
</dbReference>
<dbReference type="Pfam" id="PF05591">
    <property type="entry name" value="T6SS_VipA"/>
    <property type="match status" value="1"/>
</dbReference>
<dbReference type="Proteomes" id="UP001560573">
    <property type="component" value="Unassembled WGS sequence"/>
</dbReference>
<name>A0ABV3ZCQ0_9BACT</name>
<proteinExistence type="predicted"/>
<protein>
    <submittedName>
        <fullName evidence="1">Type VI secretion system contractile sheath small subunit</fullName>
    </submittedName>
</protein>
<accession>A0ABV3ZCQ0</accession>
<reference evidence="1 2" key="1">
    <citation type="submission" date="2023-07" db="EMBL/GenBank/DDBJ databases">
        <authorList>
            <person name="Lian W.-H."/>
        </authorList>
    </citation>
    <scope>NUCLEOTIDE SEQUENCE [LARGE SCALE GENOMIC DNA]</scope>
    <source>
        <strain evidence="1 2">SYSU DXS3180</strain>
    </source>
</reference>
<comment type="caution">
    <text evidence="1">The sequence shown here is derived from an EMBL/GenBank/DDBJ whole genome shotgun (WGS) entry which is preliminary data.</text>
</comment>
<keyword evidence="2" id="KW-1185">Reference proteome</keyword>
<dbReference type="EMBL" id="JAULBC010000002">
    <property type="protein sequence ID" value="MEX6687657.1"/>
    <property type="molecule type" value="Genomic_DNA"/>
</dbReference>